<gene>
    <name evidence="2" type="ORF">CEW88_11620</name>
</gene>
<dbReference type="Proteomes" id="UP000244915">
    <property type="component" value="Chromosome 1"/>
</dbReference>
<name>A0A2U8HGW0_9RHOB</name>
<evidence type="ECO:0000313" key="2">
    <source>
        <dbReference type="EMBL" id="AWI84276.1"/>
    </source>
</evidence>
<feature type="region of interest" description="Disordered" evidence="1">
    <location>
        <begin position="205"/>
        <end position="232"/>
    </location>
</feature>
<organism evidence="2 3">
    <name type="scientific">Alloyangia pacifica</name>
    <dbReference type="NCBI Taxonomy" id="311180"/>
    <lineage>
        <taxon>Bacteria</taxon>
        <taxon>Pseudomonadati</taxon>
        <taxon>Pseudomonadota</taxon>
        <taxon>Alphaproteobacteria</taxon>
        <taxon>Rhodobacterales</taxon>
        <taxon>Roseobacteraceae</taxon>
        <taxon>Alloyangia</taxon>
    </lineage>
</organism>
<protein>
    <submittedName>
        <fullName evidence="2">Uncharacterized protein</fullName>
    </submittedName>
</protein>
<dbReference type="EMBL" id="CP022189">
    <property type="protein sequence ID" value="AWI84276.1"/>
    <property type="molecule type" value="Genomic_DNA"/>
</dbReference>
<accession>A0A2U8HGW0</accession>
<dbReference type="OrthoDB" id="9993063at2"/>
<sequence>MTRAIASHEVLHALAGLVVVELRYPSRWPDVRVTLEINPSSGSCLIEVGDVIDDAEDRHISQQTAAIAALGPCAEAEDAIKLIHAEDWQALGEAGGLSIADAELLSRAQMPDLPLLATRTIDAVRALKRGLGAARWQRLCRAARDMSNDKLGSLTAEELAPRHRIQAAIRQAGEELAPLLGAASPGRVQVDRIVARTEAQAEAQAINEARAQRQAKTEAARQSRLTRKESPK</sequence>
<evidence type="ECO:0000256" key="1">
    <source>
        <dbReference type="SAM" id="MobiDB-lite"/>
    </source>
</evidence>
<dbReference type="AlphaFoldDB" id="A0A2U8HGW0"/>
<feature type="compositionally biased region" description="Basic and acidic residues" evidence="1">
    <location>
        <begin position="215"/>
        <end position="232"/>
    </location>
</feature>
<dbReference type="RefSeq" id="WP_108966968.1">
    <property type="nucleotide sequence ID" value="NZ_CP022189.1"/>
</dbReference>
<feature type="compositionally biased region" description="Low complexity" evidence="1">
    <location>
        <begin position="205"/>
        <end position="214"/>
    </location>
</feature>
<reference evidence="2 3" key="1">
    <citation type="submission" date="2017-06" db="EMBL/GenBank/DDBJ databases">
        <title>Yangia sp. YSBP01 complete genome sequence.</title>
        <authorList>
            <person name="Woo J.-H."/>
            <person name="Kim H.-S."/>
        </authorList>
    </citation>
    <scope>NUCLEOTIDE SEQUENCE [LARGE SCALE GENOMIC DNA]</scope>
    <source>
        <strain evidence="2 3">YSBP01</strain>
    </source>
</reference>
<proteinExistence type="predicted"/>
<evidence type="ECO:0000313" key="3">
    <source>
        <dbReference type="Proteomes" id="UP000244915"/>
    </source>
</evidence>
<dbReference type="KEGG" id="ypac:CEW88_11620"/>